<sequence>MVGSVGMVRGLSRPNSLVIQEALNLLSALGSDSKGTTKKLLTEMKGVQDHNEGVLADAKVVVVEADKREAEVVEKEAELARNLIEAGELYNSRLLDITNGEGELQRRVEETNAQISEENEAISTREDELRSDREEHQESLRISKEELVERERVLKEDRKDLKELESSIGGREEEIKSDRITLDGLRDSLDKRKVKLDERDARVLAAIEDKTSVE</sequence>
<comment type="caution">
    <text evidence="2">The sequence shown here is derived from an EMBL/GenBank/DDBJ whole genome shotgun (WGS) entry which is preliminary data.</text>
</comment>
<protein>
    <submittedName>
        <fullName evidence="2">Uncharacterized protein</fullName>
    </submittedName>
</protein>
<reference evidence="2" key="1">
    <citation type="journal article" date="2015" name="Nature">
        <title>Complex archaea that bridge the gap between prokaryotes and eukaryotes.</title>
        <authorList>
            <person name="Spang A."/>
            <person name="Saw J.H."/>
            <person name="Jorgensen S.L."/>
            <person name="Zaremba-Niedzwiedzka K."/>
            <person name="Martijn J."/>
            <person name="Lind A.E."/>
            <person name="van Eijk R."/>
            <person name="Schleper C."/>
            <person name="Guy L."/>
            <person name="Ettema T.J."/>
        </authorList>
    </citation>
    <scope>NUCLEOTIDE SEQUENCE</scope>
</reference>
<accession>A0A0F8ZLM0</accession>
<gene>
    <name evidence="2" type="ORF">LCGC14_2679850</name>
</gene>
<feature type="region of interest" description="Disordered" evidence="1">
    <location>
        <begin position="113"/>
        <end position="136"/>
    </location>
</feature>
<name>A0A0F8ZLM0_9ZZZZ</name>
<feature type="compositionally biased region" description="Basic and acidic residues" evidence="1">
    <location>
        <begin position="123"/>
        <end position="136"/>
    </location>
</feature>
<dbReference type="EMBL" id="LAZR01047215">
    <property type="protein sequence ID" value="KKK94738.1"/>
    <property type="molecule type" value="Genomic_DNA"/>
</dbReference>
<proteinExistence type="predicted"/>
<dbReference type="AlphaFoldDB" id="A0A0F8ZLM0"/>
<evidence type="ECO:0000256" key="1">
    <source>
        <dbReference type="SAM" id="MobiDB-lite"/>
    </source>
</evidence>
<organism evidence="2">
    <name type="scientific">marine sediment metagenome</name>
    <dbReference type="NCBI Taxonomy" id="412755"/>
    <lineage>
        <taxon>unclassified sequences</taxon>
        <taxon>metagenomes</taxon>
        <taxon>ecological metagenomes</taxon>
    </lineage>
</organism>
<evidence type="ECO:0000313" key="2">
    <source>
        <dbReference type="EMBL" id="KKK94738.1"/>
    </source>
</evidence>